<dbReference type="GO" id="GO:0009231">
    <property type="term" value="P:riboflavin biosynthetic process"/>
    <property type="evidence" value="ECO:0007669"/>
    <property type="project" value="InterPro"/>
</dbReference>
<dbReference type="PANTHER" id="PTHR38011:SF11">
    <property type="entry name" value="2,5-DIAMINO-6-RIBOSYLAMINO-4(3H)-PYRIMIDINONE 5'-PHOSPHATE REDUCTASE"/>
    <property type="match status" value="1"/>
</dbReference>
<comment type="caution">
    <text evidence="2">The sequence shown here is derived from an EMBL/GenBank/DDBJ whole genome shotgun (WGS) entry which is preliminary data.</text>
</comment>
<name>A0A4R5KB04_9BACL</name>
<protein>
    <submittedName>
        <fullName evidence="2">Dihydrofolate reductase</fullName>
    </submittedName>
</protein>
<dbReference type="Proteomes" id="UP000295636">
    <property type="component" value="Unassembled WGS sequence"/>
</dbReference>
<dbReference type="RefSeq" id="WP_133235250.1">
    <property type="nucleotide sequence ID" value="NZ_SMRT01000021.1"/>
</dbReference>
<dbReference type="InterPro" id="IPR050765">
    <property type="entry name" value="Riboflavin_Biosynth_HTPR"/>
</dbReference>
<dbReference type="InterPro" id="IPR024072">
    <property type="entry name" value="DHFR-like_dom_sf"/>
</dbReference>
<dbReference type="SUPFAM" id="SSF53597">
    <property type="entry name" value="Dihydrofolate reductase-like"/>
    <property type="match status" value="1"/>
</dbReference>
<dbReference type="PANTHER" id="PTHR38011">
    <property type="entry name" value="DIHYDROFOLATE REDUCTASE FAMILY PROTEIN (AFU_ORTHOLOGUE AFUA_8G06820)"/>
    <property type="match status" value="1"/>
</dbReference>
<dbReference type="InterPro" id="IPR002734">
    <property type="entry name" value="RibDG_C"/>
</dbReference>
<organism evidence="2 3">
    <name type="scientific">Paenibacillus piri</name>
    <dbReference type="NCBI Taxonomy" id="2547395"/>
    <lineage>
        <taxon>Bacteria</taxon>
        <taxon>Bacillati</taxon>
        <taxon>Bacillota</taxon>
        <taxon>Bacilli</taxon>
        <taxon>Bacillales</taxon>
        <taxon>Paenibacillaceae</taxon>
        <taxon>Paenibacillus</taxon>
    </lineage>
</organism>
<dbReference type="GO" id="GO:0008703">
    <property type="term" value="F:5-amino-6-(5-phosphoribosylamino)uracil reductase activity"/>
    <property type="evidence" value="ECO:0007669"/>
    <property type="project" value="InterPro"/>
</dbReference>
<dbReference type="EMBL" id="SMRT01000021">
    <property type="protein sequence ID" value="TDF92319.1"/>
    <property type="molecule type" value="Genomic_DNA"/>
</dbReference>
<keyword evidence="3" id="KW-1185">Reference proteome</keyword>
<dbReference type="Gene3D" id="3.40.430.10">
    <property type="entry name" value="Dihydrofolate Reductase, subunit A"/>
    <property type="match status" value="1"/>
</dbReference>
<gene>
    <name evidence="2" type="ORF">E1757_30075</name>
</gene>
<reference evidence="2 3" key="1">
    <citation type="submission" date="2019-03" db="EMBL/GenBank/DDBJ databases">
        <title>This is whole genome sequence of Paenibacillus sp MS74 strain.</title>
        <authorList>
            <person name="Trinh H.N."/>
        </authorList>
    </citation>
    <scope>NUCLEOTIDE SEQUENCE [LARGE SCALE GENOMIC DNA]</scope>
    <source>
        <strain evidence="2 3">MS74</strain>
    </source>
</reference>
<dbReference type="AlphaFoldDB" id="A0A4R5KB04"/>
<evidence type="ECO:0000313" key="3">
    <source>
        <dbReference type="Proteomes" id="UP000295636"/>
    </source>
</evidence>
<dbReference type="Pfam" id="PF01872">
    <property type="entry name" value="RibD_C"/>
    <property type="match status" value="1"/>
</dbReference>
<accession>A0A4R5KB04</accession>
<dbReference type="OrthoDB" id="195113at2"/>
<proteinExistence type="predicted"/>
<evidence type="ECO:0000259" key="1">
    <source>
        <dbReference type="Pfam" id="PF01872"/>
    </source>
</evidence>
<sequence length="177" mass="20243">MGKITVSMYLSLDGVMEEPGDWHMPYWDDEMAKFQSDVFYANDALILGRVTYEGFAAAWPKVKEEGADKMNTMPKYVATTTLEEPQWNASFIKNNIVEEVNRLKRETDQQYLIYGSGQLTRTLMEHNLIDEYHFMVHPVVLGKGKRFFMEQGQRGLKLAGVKTTTTGVAILSYQPSE</sequence>
<evidence type="ECO:0000313" key="2">
    <source>
        <dbReference type="EMBL" id="TDF92319.1"/>
    </source>
</evidence>
<feature type="domain" description="Bacterial bifunctional deaminase-reductase C-terminal" evidence="1">
    <location>
        <begin position="3"/>
        <end position="169"/>
    </location>
</feature>